<dbReference type="AlphaFoldDB" id="A0A9P8Q8R3"/>
<dbReference type="EMBL" id="JAEUBG010001458">
    <property type="protein sequence ID" value="KAH3686363.1"/>
    <property type="molecule type" value="Genomic_DNA"/>
</dbReference>
<sequence length="124" mass="13367">MLFTPIFRFAPLGTVEVVAEAVETGGPLALCIDSNGPRLLVMNPISCSSNTDPLLLPMEPLLPPPVPVEGAVGTTEYRLSLKDSPDSLTFLWCISSFSTLKNQSFVSSYSNMVHSTPYGFGSKR</sequence>
<dbReference type="Proteomes" id="UP000774326">
    <property type="component" value="Unassembled WGS sequence"/>
</dbReference>
<protein>
    <submittedName>
        <fullName evidence="1">Uncharacterized protein</fullName>
    </submittedName>
</protein>
<organism evidence="1 2">
    <name type="scientific">Wickerhamomyces pijperi</name>
    <name type="common">Yeast</name>
    <name type="synonym">Pichia pijperi</name>
    <dbReference type="NCBI Taxonomy" id="599730"/>
    <lineage>
        <taxon>Eukaryota</taxon>
        <taxon>Fungi</taxon>
        <taxon>Dikarya</taxon>
        <taxon>Ascomycota</taxon>
        <taxon>Saccharomycotina</taxon>
        <taxon>Saccharomycetes</taxon>
        <taxon>Phaffomycetales</taxon>
        <taxon>Wickerhamomycetaceae</taxon>
        <taxon>Wickerhamomyces</taxon>
    </lineage>
</organism>
<accession>A0A9P8Q8R3</accession>
<reference evidence="1" key="1">
    <citation type="journal article" date="2021" name="Open Biol.">
        <title>Shared evolutionary footprints suggest mitochondrial oxidative damage underlies multiple complex I losses in fungi.</title>
        <authorList>
            <person name="Schikora-Tamarit M.A."/>
            <person name="Marcet-Houben M."/>
            <person name="Nosek J."/>
            <person name="Gabaldon T."/>
        </authorList>
    </citation>
    <scope>NUCLEOTIDE SEQUENCE</scope>
    <source>
        <strain evidence="1">CBS2887</strain>
    </source>
</reference>
<gene>
    <name evidence="1" type="ORF">WICPIJ_002655</name>
</gene>
<name>A0A9P8Q8R3_WICPI</name>
<comment type="caution">
    <text evidence="1">The sequence shown here is derived from an EMBL/GenBank/DDBJ whole genome shotgun (WGS) entry which is preliminary data.</text>
</comment>
<evidence type="ECO:0000313" key="2">
    <source>
        <dbReference type="Proteomes" id="UP000774326"/>
    </source>
</evidence>
<evidence type="ECO:0000313" key="1">
    <source>
        <dbReference type="EMBL" id="KAH3686363.1"/>
    </source>
</evidence>
<proteinExistence type="predicted"/>
<keyword evidence="2" id="KW-1185">Reference proteome</keyword>
<reference evidence="1" key="2">
    <citation type="submission" date="2021-01" db="EMBL/GenBank/DDBJ databases">
        <authorList>
            <person name="Schikora-Tamarit M.A."/>
        </authorList>
    </citation>
    <scope>NUCLEOTIDE SEQUENCE</scope>
    <source>
        <strain evidence="1">CBS2887</strain>
    </source>
</reference>